<reference evidence="1 2" key="1">
    <citation type="journal article" date="2014" name="Curr. Biol.">
        <title>The genome of the clonal raider ant Cerapachys biroi.</title>
        <authorList>
            <person name="Oxley P.R."/>
            <person name="Ji L."/>
            <person name="Fetter-Pruneda I."/>
            <person name="McKenzie S.K."/>
            <person name="Li C."/>
            <person name="Hu H."/>
            <person name="Zhang G."/>
            <person name="Kronauer D.J."/>
        </authorList>
    </citation>
    <scope>NUCLEOTIDE SEQUENCE [LARGE SCALE GENOMIC DNA]</scope>
</reference>
<sequence length="80" mass="9228">MLRIYEHTECSRANLFRFGHLNRSPVEASICIVAEPRALIKRANSSIDEYIRARNGVKSTRTIFVRTNGKPSWILNERPV</sequence>
<evidence type="ECO:0000313" key="1">
    <source>
        <dbReference type="EMBL" id="EZA48375.1"/>
    </source>
</evidence>
<organism evidence="1 2">
    <name type="scientific">Ooceraea biroi</name>
    <name type="common">Clonal raider ant</name>
    <name type="synonym">Cerapachys biroi</name>
    <dbReference type="NCBI Taxonomy" id="2015173"/>
    <lineage>
        <taxon>Eukaryota</taxon>
        <taxon>Metazoa</taxon>
        <taxon>Ecdysozoa</taxon>
        <taxon>Arthropoda</taxon>
        <taxon>Hexapoda</taxon>
        <taxon>Insecta</taxon>
        <taxon>Pterygota</taxon>
        <taxon>Neoptera</taxon>
        <taxon>Endopterygota</taxon>
        <taxon>Hymenoptera</taxon>
        <taxon>Apocrita</taxon>
        <taxon>Aculeata</taxon>
        <taxon>Formicoidea</taxon>
        <taxon>Formicidae</taxon>
        <taxon>Dorylinae</taxon>
        <taxon>Ooceraea</taxon>
    </lineage>
</organism>
<proteinExistence type="predicted"/>
<protein>
    <submittedName>
        <fullName evidence="1">Uncharacterized protein</fullName>
    </submittedName>
</protein>
<dbReference type="Proteomes" id="UP000053097">
    <property type="component" value="Unassembled WGS sequence"/>
</dbReference>
<dbReference type="EMBL" id="KK107638">
    <property type="protein sequence ID" value="EZA48375.1"/>
    <property type="molecule type" value="Genomic_DNA"/>
</dbReference>
<dbReference type="AlphaFoldDB" id="A0A026VXH5"/>
<evidence type="ECO:0000313" key="2">
    <source>
        <dbReference type="Proteomes" id="UP000053097"/>
    </source>
</evidence>
<name>A0A026VXH5_OOCBI</name>
<gene>
    <name evidence="1" type="ORF">X777_13682</name>
</gene>
<keyword evidence="2" id="KW-1185">Reference proteome</keyword>
<accession>A0A026VXH5</accession>